<dbReference type="AlphaFoldDB" id="A0A2A6CQ29"/>
<accession>A0A2A6CQ29</accession>
<evidence type="ECO:0000313" key="1">
    <source>
        <dbReference type="EnsemblMetazoa" id="PPA16395.1"/>
    </source>
</evidence>
<keyword evidence="2" id="KW-1185">Reference proteome</keyword>
<protein>
    <submittedName>
        <fullName evidence="1">Uncharacterized protein</fullName>
    </submittedName>
</protein>
<reference evidence="2" key="1">
    <citation type="journal article" date="2008" name="Nat. Genet.">
        <title>The Pristionchus pacificus genome provides a unique perspective on nematode lifestyle and parasitism.</title>
        <authorList>
            <person name="Dieterich C."/>
            <person name="Clifton S.W."/>
            <person name="Schuster L.N."/>
            <person name="Chinwalla A."/>
            <person name="Delehaunty K."/>
            <person name="Dinkelacker I."/>
            <person name="Fulton L."/>
            <person name="Fulton R."/>
            <person name="Godfrey J."/>
            <person name="Minx P."/>
            <person name="Mitreva M."/>
            <person name="Roeseler W."/>
            <person name="Tian H."/>
            <person name="Witte H."/>
            <person name="Yang S.P."/>
            <person name="Wilson R.K."/>
            <person name="Sommer R.J."/>
        </authorList>
    </citation>
    <scope>NUCLEOTIDE SEQUENCE [LARGE SCALE GENOMIC DNA]</scope>
    <source>
        <strain evidence="2">PS312</strain>
    </source>
</reference>
<evidence type="ECO:0000313" key="2">
    <source>
        <dbReference type="Proteomes" id="UP000005239"/>
    </source>
</evidence>
<accession>A0A8R1YDX1</accession>
<proteinExistence type="predicted"/>
<gene>
    <name evidence="1" type="primary">WBGene00105949</name>
</gene>
<sequence>MFKIMRASNAIHSIRTADASEEFERIVLTWNKVISAYSNLSIASKKELEKTFCLRTIVRGPFEKPLMKLQDVLDNRTIAKAKEGKIAELLKFDVIASYE</sequence>
<dbReference type="EnsemblMetazoa" id="PPA16395.1">
    <property type="protein sequence ID" value="PPA16395.1"/>
    <property type="gene ID" value="WBGene00105949"/>
</dbReference>
<reference evidence="1" key="2">
    <citation type="submission" date="2022-06" db="UniProtKB">
        <authorList>
            <consortium name="EnsemblMetazoa"/>
        </authorList>
    </citation>
    <scope>IDENTIFICATION</scope>
    <source>
        <strain evidence="1">PS312</strain>
    </source>
</reference>
<name>A0A2A6CQ29_PRIPA</name>
<organism evidence="1 2">
    <name type="scientific">Pristionchus pacificus</name>
    <name type="common">Parasitic nematode worm</name>
    <dbReference type="NCBI Taxonomy" id="54126"/>
    <lineage>
        <taxon>Eukaryota</taxon>
        <taxon>Metazoa</taxon>
        <taxon>Ecdysozoa</taxon>
        <taxon>Nematoda</taxon>
        <taxon>Chromadorea</taxon>
        <taxon>Rhabditida</taxon>
        <taxon>Rhabditina</taxon>
        <taxon>Diplogasteromorpha</taxon>
        <taxon>Diplogasteroidea</taxon>
        <taxon>Neodiplogasteridae</taxon>
        <taxon>Pristionchus</taxon>
    </lineage>
</organism>
<dbReference type="Proteomes" id="UP000005239">
    <property type="component" value="Unassembled WGS sequence"/>
</dbReference>